<dbReference type="EMBL" id="KT203917">
    <property type="protein sequence ID" value="AKT94762.1"/>
    <property type="molecule type" value="Genomic_RNA"/>
</dbReference>
<evidence type="ECO:0000313" key="4">
    <source>
        <dbReference type="EMBL" id="AKT94762.1"/>
    </source>
</evidence>
<keyword evidence="2" id="KW-0167">Capsid protein</keyword>
<name>A0A0K1HRH0_9CLOS</name>
<dbReference type="GO" id="GO:0019028">
    <property type="term" value="C:viral capsid"/>
    <property type="evidence" value="ECO:0007669"/>
    <property type="project" value="UniProtKB-KW"/>
</dbReference>
<dbReference type="KEGG" id="vg:25396063"/>
<proteinExistence type="predicted"/>
<gene>
    <name evidence="4" type="primary">CPm</name>
</gene>
<dbReference type="RefSeq" id="YP_009162626.1">
    <property type="nucleotide sequence ID" value="NC_027712.1"/>
</dbReference>
<reference evidence="4 5" key="1">
    <citation type="journal article" date="2016" name="Arch. Virol.">
        <title>Complete genome sequence of tobacco virus 1, a closterovirus from Nicotiana tabacum.</title>
        <authorList>
            <person name="Wang F."/>
            <person name="Qi S."/>
            <person name="Gao Z."/>
            <person name="Akinyemi I.A."/>
            <person name="Xu D."/>
            <person name="Zhou B."/>
        </authorList>
    </citation>
    <scope>NUCLEOTIDE SEQUENCE [LARGE SCALE GENOMIC DNA]</scope>
    <source>
        <strain evidence="4">AnHui</strain>
    </source>
</reference>
<sequence>MALTASNNDFSSKILEARDISSEVVEKFSENLNVDTITQSSDSSFSSTEVAEAFPAVLAKLREITKSDPKQDAVHFMMLMFRASNISTSTLVKYTGSYSYTVSGTSHEIKDADIFPQINHLLAKYKKPNPLRAFLSSFETPYILFSKLHPNLNESRIACRRGTPQGYGYLAADFLLGTSPILSDRERAIINKATEHAINRANTSSVSRELVNLYDL</sequence>
<dbReference type="InterPro" id="IPR002679">
    <property type="entry name" value="Closter_coat"/>
</dbReference>
<evidence type="ECO:0000313" key="5">
    <source>
        <dbReference type="Proteomes" id="UP000203533"/>
    </source>
</evidence>
<comment type="subcellular location">
    <subcellularLocation>
        <location evidence="1">Virion</location>
    </subcellularLocation>
</comment>
<organism evidence="4 5">
    <name type="scientific">Tobacco virus 1</name>
    <dbReference type="NCBI Taxonomy" id="1692045"/>
    <lineage>
        <taxon>Viruses</taxon>
        <taxon>Riboviria</taxon>
        <taxon>Orthornavirae</taxon>
        <taxon>Kitrinoviricota</taxon>
        <taxon>Alsuviricetes</taxon>
        <taxon>Martellivirales</taxon>
        <taxon>Closteroviridae</taxon>
        <taxon>Closterovirus</taxon>
        <taxon>Closterovirus tabaci</taxon>
    </lineage>
</organism>
<keyword evidence="5" id="KW-1185">Reference proteome</keyword>
<protein>
    <submittedName>
        <fullName evidence="4">CPm</fullName>
    </submittedName>
</protein>
<evidence type="ECO:0000256" key="1">
    <source>
        <dbReference type="ARBA" id="ARBA00004328"/>
    </source>
</evidence>
<dbReference type="OrthoDB" id="22612at10239"/>
<dbReference type="GeneID" id="25396063"/>
<keyword evidence="3" id="KW-0946">Virion</keyword>
<evidence type="ECO:0000256" key="2">
    <source>
        <dbReference type="ARBA" id="ARBA00022561"/>
    </source>
</evidence>
<dbReference type="Pfam" id="PF01785">
    <property type="entry name" value="Closter_coat"/>
    <property type="match status" value="1"/>
</dbReference>
<accession>A0A0K1HRH0</accession>
<dbReference type="Proteomes" id="UP000203533">
    <property type="component" value="Segment"/>
</dbReference>
<evidence type="ECO:0000256" key="3">
    <source>
        <dbReference type="ARBA" id="ARBA00022844"/>
    </source>
</evidence>